<protein>
    <submittedName>
        <fullName evidence="1">GumN family protein</fullName>
    </submittedName>
</protein>
<dbReference type="InterPro" id="IPR047111">
    <property type="entry name" value="YbaP-like"/>
</dbReference>
<organism evidence="1 2">
    <name type="scientific">Clostridium baratii</name>
    <dbReference type="NCBI Taxonomy" id="1561"/>
    <lineage>
        <taxon>Bacteria</taxon>
        <taxon>Bacillati</taxon>
        <taxon>Bacillota</taxon>
        <taxon>Clostridia</taxon>
        <taxon>Eubacteriales</taxon>
        <taxon>Clostridiaceae</taxon>
        <taxon>Clostridium</taxon>
    </lineage>
</organism>
<proteinExistence type="predicted"/>
<dbReference type="EMBL" id="CZBO01000005">
    <property type="protein sequence ID" value="CUQ21080.1"/>
    <property type="molecule type" value="Genomic_DNA"/>
</dbReference>
<dbReference type="RefSeq" id="WP_055208168.1">
    <property type="nucleotide sequence ID" value="NZ_CZBO01000005.1"/>
</dbReference>
<dbReference type="CDD" id="cd14789">
    <property type="entry name" value="Tiki"/>
    <property type="match status" value="1"/>
</dbReference>
<accession>A0A174UMQ4</accession>
<name>A0A174UMQ4_9CLOT</name>
<dbReference type="PROSITE" id="PS51257">
    <property type="entry name" value="PROKAR_LIPOPROTEIN"/>
    <property type="match status" value="1"/>
</dbReference>
<dbReference type="PANTHER" id="PTHR40590:SF1">
    <property type="entry name" value="CYTOPLASMIC PROTEIN"/>
    <property type="match status" value="1"/>
</dbReference>
<evidence type="ECO:0000313" key="1">
    <source>
        <dbReference type="EMBL" id="CUQ21080.1"/>
    </source>
</evidence>
<dbReference type="Pfam" id="PF01963">
    <property type="entry name" value="TraB_PrgY_gumN"/>
    <property type="match status" value="1"/>
</dbReference>
<dbReference type="InterPro" id="IPR002816">
    <property type="entry name" value="TraB/PrgY/GumN_fam"/>
</dbReference>
<dbReference type="Proteomes" id="UP000095563">
    <property type="component" value="Unassembled WGS sequence"/>
</dbReference>
<dbReference type="AlphaFoldDB" id="A0A174UMQ4"/>
<evidence type="ECO:0000313" key="2">
    <source>
        <dbReference type="Proteomes" id="UP000095563"/>
    </source>
</evidence>
<gene>
    <name evidence="1" type="ORF">ERS852568_02345</name>
</gene>
<dbReference type="PANTHER" id="PTHR40590">
    <property type="entry name" value="CYTOPLASMIC PROTEIN-RELATED"/>
    <property type="match status" value="1"/>
</dbReference>
<reference evidence="1 2" key="1">
    <citation type="submission" date="2015-09" db="EMBL/GenBank/DDBJ databases">
        <authorList>
            <consortium name="Pathogen Informatics"/>
        </authorList>
    </citation>
    <scope>NUCLEOTIDE SEQUENCE [LARGE SCALE GENOMIC DNA]</scope>
    <source>
        <strain evidence="1 2">2789STDY5834956</strain>
    </source>
</reference>
<sequence>MLSKNRKRIIASMLIVGSFFTTLLVGCGKEKEVEVKPEAKGFQWEVKKDDKKMYLIGTMHPINTDYEYFSSNINKIMEETDVLGVEVDLTQEEMLKANADGVYSGSATIEDELNDKQIENLKSICKETGIEYDKLKILKPHMIVNNLQAVLYNRAELSMDTFDGMLMEKTKNDKKKVVQLESMEFQMKLLDKVNGINSLKQLLDEHKDGKFIESGKEVIDYSKGLMEGYAKGDAKVMEDAVKLQKENPESYKPMIKDRNVEMVKKIEGYFKEDETYTIAVGALHFFGDDGIVKLMENKGYTVTRME</sequence>